<evidence type="ECO:0000313" key="1">
    <source>
        <dbReference type="EMBL" id="PYH67994.1"/>
    </source>
</evidence>
<protein>
    <submittedName>
        <fullName evidence="1">Uncharacterized protein</fullName>
    </submittedName>
</protein>
<keyword evidence="2" id="KW-1185">Reference proteome</keyword>
<evidence type="ECO:0000313" key="2">
    <source>
        <dbReference type="Proteomes" id="UP000248405"/>
    </source>
</evidence>
<dbReference type="GeneID" id="37215430"/>
<dbReference type="Proteomes" id="UP000248405">
    <property type="component" value="Unassembled WGS sequence"/>
</dbReference>
<gene>
    <name evidence="1" type="ORF">BO88DRAFT_454887</name>
</gene>
<organism evidence="1 2">
    <name type="scientific">Aspergillus vadensis (strain CBS 113365 / IMI 142717 / IBT 24658)</name>
    <dbReference type="NCBI Taxonomy" id="1448311"/>
    <lineage>
        <taxon>Eukaryota</taxon>
        <taxon>Fungi</taxon>
        <taxon>Dikarya</taxon>
        <taxon>Ascomycota</taxon>
        <taxon>Pezizomycotina</taxon>
        <taxon>Eurotiomycetes</taxon>
        <taxon>Eurotiomycetidae</taxon>
        <taxon>Eurotiales</taxon>
        <taxon>Aspergillaceae</taxon>
        <taxon>Aspergillus</taxon>
        <taxon>Aspergillus subgen. Circumdati</taxon>
    </lineage>
</organism>
<reference evidence="1" key="1">
    <citation type="submission" date="2016-12" db="EMBL/GenBank/DDBJ databases">
        <title>The genomes of Aspergillus section Nigri reveals drivers in fungal speciation.</title>
        <authorList>
            <consortium name="DOE Joint Genome Institute"/>
            <person name="Vesth T.C."/>
            <person name="Nybo J."/>
            <person name="Theobald S."/>
            <person name="Brandl J."/>
            <person name="Frisvad J.C."/>
            <person name="Nielsen K.F."/>
            <person name="Lyhne E.K."/>
            <person name="Kogle M.E."/>
            <person name="Kuo A."/>
            <person name="Riley R."/>
            <person name="Clum A."/>
            <person name="Nolan M."/>
            <person name="Lipzen A."/>
            <person name="Salamov A."/>
            <person name="Henrissat B."/>
            <person name="Wiebenga A."/>
            <person name="De Vries R.P."/>
            <person name="Grigoriev I.V."/>
            <person name="Mortensen U.H."/>
            <person name="Andersen M.R."/>
            <person name="Baker S.E."/>
        </authorList>
    </citation>
    <scope>NUCLEOTIDE SEQUENCE [LARGE SCALE GENOMIC DNA]</scope>
    <source>
        <strain evidence="1">CBS 113365</strain>
    </source>
</reference>
<dbReference type="RefSeq" id="XP_025561788.1">
    <property type="nucleotide sequence ID" value="XM_025710838.1"/>
</dbReference>
<name>A0A319B846_ASPVC</name>
<proteinExistence type="predicted"/>
<dbReference type="AlphaFoldDB" id="A0A319B846"/>
<dbReference type="OrthoDB" id="4383177at2759"/>
<sequence length="231" mass="25072">MSGGDEKEVHWFRVINNSGAAQKYIFFAPPPSPDFDTPVCFASGNHINNETVWNVHTTAPIFAGVGTLEGDHVNIDQDHWWDSGIEDGGPEKFDLVFKDGDVGLHDSGENVQTPNTFKVASQDIPNDDKTYVIGFGKRNPNETSQEPGPILPCATIGVKPNNSQEVAPIIQLYVSNTPKAPGDLINFNDLSEKSAHINFTGHTKDAALCTILHKAEGGTAVWDTAYDNTLP</sequence>
<accession>A0A319B846</accession>
<dbReference type="EMBL" id="KZ821628">
    <property type="protein sequence ID" value="PYH67994.1"/>
    <property type="molecule type" value="Genomic_DNA"/>
</dbReference>